<evidence type="ECO:0000259" key="2">
    <source>
        <dbReference type="Pfam" id="PF14399"/>
    </source>
</evidence>
<proteinExistence type="predicted"/>
<dbReference type="InterPro" id="IPR055826">
    <property type="entry name" value="DUF7402"/>
</dbReference>
<dbReference type="Gene3D" id="2.60.120.260">
    <property type="entry name" value="Galactose-binding domain-like"/>
    <property type="match status" value="1"/>
</dbReference>
<dbReference type="InterPro" id="IPR008979">
    <property type="entry name" value="Galactose-bd-like_sf"/>
</dbReference>
<evidence type="ECO:0000259" key="3">
    <source>
        <dbReference type="Pfam" id="PF24135"/>
    </source>
</evidence>
<feature type="domain" description="Butirosin biosynthesis protein H N-terminal" evidence="2">
    <location>
        <begin position="79"/>
        <end position="157"/>
    </location>
</feature>
<dbReference type="KEGG" id="cchl:FPL14_24370"/>
<dbReference type="Pfam" id="PF24135">
    <property type="entry name" value="DUF7402"/>
    <property type="match status" value="1"/>
</dbReference>
<name>A0A7G5C426_9BACL</name>
<sequence length="502" mass="56756">MYFAGVGESGERTVLKLDITPIHLFGATCYEDTIITVANWWDLEYLLGFMESWRFEYRRREDEADEKLGDRIRYSTTYEVNRFRDSVGIEVKALRYAHFDEAIAKIKEEIADRKPVAIYIDGFWAPWDHIYQKEHFLYHACIAIGFDESNDNLICIDPFHGIFHELELPLDHYRKGFGSTLLVFSRSLSSDAASQSNWRDSLSRTIATLRGEGQSPSQSSFKALESFADDIENDMDLTKEFDDINSIWKSSLYLSIETAIMGRVKFLNVIHHLAVKHNDEELHAFHDRFEVGINKWQVFKNKLLKSYMTKNTGANASLAKLVREQAKLERQLAEELEDIVSGSTASVRDPSLGCEDLALSAVVTASSSEVRYPASNINDGLFYTEWRAEGETNSAWVKLEWESARTVNRIVIRDSPNQYMNLNGGRLIFSSGYSVEAEGIPTDGTPKDVRFPAQKATWVMFHTTGCAGSSDREAGIEGLGVSACINQIKAFYDVPQTGGNSV</sequence>
<dbReference type="InterPro" id="IPR026935">
    <property type="entry name" value="BtrH_N"/>
</dbReference>
<dbReference type="SUPFAM" id="SSF49785">
    <property type="entry name" value="Galactose-binding domain-like"/>
    <property type="match status" value="1"/>
</dbReference>
<evidence type="ECO:0000256" key="1">
    <source>
        <dbReference type="SAM" id="Coils"/>
    </source>
</evidence>
<protein>
    <submittedName>
        <fullName evidence="4">Uncharacterized protein</fullName>
    </submittedName>
</protein>
<evidence type="ECO:0000313" key="4">
    <source>
        <dbReference type="EMBL" id="QMV43960.1"/>
    </source>
</evidence>
<dbReference type="Pfam" id="PF14399">
    <property type="entry name" value="BtrH_N"/>
    <property type="match status" value="1"/>
</dbReference>
<dbReference type="AlphaFoldDB" id="A0A7G5C426"/>
<feature type="coiled-coil region" evidence="1">
    <location>
        <begin position="311"/>
        <end position="338"/>
    </location>
</feature>
<evidence type="ECO:0000313" key="5">
    <source>
        <dbReference type="Proteomes" id="UP000515679"/>
    </source>
</evidence>
<organism evidence="4 5">
    <name type="scientific">Cohnella cholangitidis</name>
    <dbReference type="NCBI Taxonomy" id="2598458"/>
    <lineage>
        <taxon>Bacteria</taxon>
        <taxon>Bacillati</taxon>
        <taxon>Bacillota</taxon>
        <taxon>Bacilli</taxon>
        <taxon>Bacillales</taxon>
        <taxon>Paenibacillaceae</taxon>
        <taxon>Cohnella</taxon>
    </lineage>
</organism>
<keyword evidence="1" id="KW-0175">Coiled coil</keyword>
<reference evidence="4 5" key="1">
    <citation type="submission" date="2019-07" db="EMBL/GenBank/DDBJ databases">
        <authorList>
            <person name="Kim J.K."/>
            <person name="Cheong H.-M."/>
            <person name="Choi Y."/>
            <person name="Hwang K.J."/>
            <person name="Lee S."/>
            <person name="Choi C."/>
        </authorList>
    </citation>
    <scope>NUCLEOTIDE SEQUENCE [LARGE SCALE GENOMIC DNA]</scope>
    <source>
        <strain evidence="4 5">KS 22</strain>
    </source>
</reference>
<accession>A0A7G5C426</accession>
<gene>
    <name evidence="4" type="ORF">FPL14_24370</name>
</gene>
<dbReference type="Proteomes" id="UP000515679">
    <property type="component" value="Chromosome"/>
</dbReference>
<keyword evidence="5" id="KW-1185">Reference proteome</keyword>
<dbReference type="EMBL" id="CP041969">
    <property type="protein sequence ID" value="QMV43960.1"/>
    <property type="molecule type" value="Genomic_DNA"/>
</dbReference>
<feature type="domain" description="DUF7402" evidence="3">
    <location>
        <begin position="356"/>
        <end position="470"/>
    </location>
</feature>